<dbReference type="FunFam" id="3.60.10.10:FF:000004">
    <property type="entry name" value="Type II inositol 1,4,5-trisphosphate 5-phosphatase"/>
    <property type="match status" value="1"/>
</dbReference>
<dbReference type="InterPro" id="IPR013783">
    <property type="entry name" value="Ig-like_fold"/>
</dbReference>
<evidence type="ECO:0000256" key="9">
    <source>
        <dbReference type="SAM" id="MobiDB-lite"/>
    </source>
</evidence>
<dbReference type="Pfam" id="PF00620">
    <property type="entry name" value="RhoGAP"/>
    <property type="match status" value="1"/>
</dbReference>
<dbReference type="PANTHER" id="PTHR11200">
    <property type="entry name" value="INOSITOL 5-PHOSPHATASE"/>
    <property type="match status" value="1"/>
</dbReference>
<evidence type="ECO:0000256" key="6">
    <source>
        <dbReference type="ARBA" id="ARBA00023098"/>
    </source>
</evidence>
<keyword evidence="7" id="KW-0472">Membrane</keyword>
<dbReference type="SUPFAM" id="SSF56219">
    <property type="entry name" value="DNase I-like"/>
    <property type="match status" value="1"/>
</dbReference>
<dbReference type="InterPro" id="IPR031896">
    <property type="entry name" value="INPP5B_PH_dom"/>
</dbReference>
<dbReference type="InterPro" id="IPR037793">
    <property type="entry name" value="OCRL1/INPP5B_INPP5c"/>
</dbReference>
<evidence type="ECO:0000313" key="12">
    <source>
        <dbReference type="Proteomes" id="UP001347796"/>
    </source>
</evidence>
<dbReference type="Pfam" id="PF21310">
    <property type="entry name" value="OCRL-like_ASH"/>
    <property type="match status" value="1"/>
</dbReference>
<dbReference type="AlphaFoldDB" id="A0AAN8P7I0"/>
<keyword evidence="8" id="KW-0968">Cytoplasmic vesicle</keyword>
<evidence type="ECO:0000313" key="11">
    <source>
        <dbReference type="EMBL" id="KAK6169618.1"/>
    </source>
</evidence>
<dbReference type="Gene3D" id="2.60.40.10">
    <property type="entry name" value="Immunoglobulins"/>
    <property type="match status" value="1"/>
</dbReference>
<dbReference type="InterPro" id="IPR000300">
    <property type="entry name" value="IPPc"/>
</dbReference>
<dbReference type="SMART" id="SM00324">
    <property type="entry name" value="RhoGAP"/>
    <property type="match status" value="1"/>
</dbReference>
<gene>
    <name evidence="11" type="ORF">SNE40_020629</name>
</gene>
<protein>
    <recommendedName>
        <fullName evidence="10">Rho-GAP domain-containing protein</fullName>
    </recommendedName>
</protein>
<reference evidence="11 12" key="1">
    <citation type="submission" date="2024-01" db="EMBL/GenBank/DDBJ databases">
        <title>The genome of the rayed Mediterranean limpet Patella caerulea (Linnaeus, 1758).</title>
        <authorList>
            <person name="Anh-Thu Weber A."/>
            <person name="Halstead-Nussloch G."/>
        </authorList>
    </citation>
    <scope>NUCLEOTIDE SEQUENCE [LARGE SCALE GENOMIC DNA]</scope>
    <source>
        <strain evidence="11">AATW-2023a</strain>
        <tissue evidence="11">Whole specimen</tissue>
    </source>
</reference>
<keyword evidence="4" id="KW-0967">Endosome</keyword>
<dbReference type="FunFam" id="1.10.555.10:FF:000012">
    <property type="entry name" value="Putative inositol polyphosphate 5-phosphatase OCRL-1"/>
    <property type="match status" value="1"/>
</dbReference>
<feature type="compositionally biased region" description="Polar residues" evidence="9">
    <location>
        <begin position="168"/>
        <end position="177"/>
    </location>
</feature>
<evidence type="ECO:0000256" key="8">
    <source>
        <dbReference type="ARBA" id="ARBA00023329"/>
    </source>
</evidence>
<keyword evidence="6" id="KW-0443">Lipid metabolism</keyword>
<dbReference type="PANTHER" id="PTHR11200:SF300">
    <property type="entry name" value="TYPE II INOSITOL 1,4,5-TRISPHOSPHATE 5-PHOSPHATASE"/>
    <property type="match status" value="1"/>
</dbReference>
<dbReference type="Gene3D" id="1.10.555.10">
    <property type="entry name" value="Rho GTPase activation protein"/>
    <property type="match status" value="1"/>
</dbReference>
<evidence type="ECO:0000256" key="3">
    <source>
        <dbReference type="ARBA" id="ARBA00005910"/>
    </source>
</evidence>
<feature type="region of interest" description="Disordered" evidence="9">
    <location>
        <begin position="168"/>
        <end position="194"/>
    </location>
</feature>
<dbReference type="PROSITE" id="PS50238">
    <property type="entry name" value="RHOGAP"/>
    <property type="match status" value="1"/>
</dbReference>
<dbReference type="SUPFAM" id="SSF48350">
    <property type="entry name" value="GTPase activation domain, GAP"/>
    <property type="match status" value="1"/>
</dbReference>
<feature type="domain" description="Rho-GAP" evidence="10">
    <location>
        <begin position="748"/>
        <end position="935"/>
    </location>
</feature>
<keyword evidence="12" id="KW-1185">Reference proteome</keyword>
<comment type="subcellular location">
    <subcellularLocation>
        <location evidence="2">Cytoplasmic vesicle</location>
        <location evidence="2">Phagosome membrane</location>
    </subcellularLocation>
    <subcellularLocation>
        <location evidence="1">Early endosome membrane</location>
    </subcellularLocation>
</comment>
<dbReference type="InterPro" id="IPR048869">
    <property type="entry name" value="OCRL-1_2_ASH"/>
</dbReference>
<dbReference type="GO" id="GO:0031901">
    <property type="term" value="C:early endosome membrane"/>
    <property type="evidence" value="ECO:0007669"/>
    <property type="project" value="UniProtKB-SubCell"/>
</dbReference>
<comment type="caution">
    <text evidence="11">The sequence shown here is derived from an EMBL/GenBank/DDBJ whole genome shotgun (WGS) entry which is preliminary data.</text>
</comment>
<sequence length="935" mass="106763">MFYQPLEDTVDETVIDPTSIVQKKISKVDKQAKCVICVCCDLLVDWVKTPRYVALVQYEDDHAIFSFTSTRIPCFSTSDLAVEKIIPVDSSLKYKTETPSKDNLRTEFALSLKTGDDETLLKIPHKDSTRDFLSHLKRAKDLQSQIAGLVEPSEFLWINSFLPRDMTSFPSTSSSKQDTGKPGNPFQTDVFDPLKSTNRHSSAGMVASKSSGFEDSFNDVLKISKSNVSKSLESLDNLDSDFGESVDVLEQQLGISNIPVGNKPIAVREEFVRGYMKKREDEYTNLTPLKIFCGTWNVNGQSPTEPLTKWLCYDEEPPDIYAIGFQELDLSNQAYIFTDSTKDAEWQKAVRDFLHPKAKYRRVKSVRLVGVMLLVYIQEKYTDYVTLVDSDTVATGIMGFMGNKGGVSVRFKIHNTSLCFTNSHLAAHQDEFERRNQDYRDIESKTRFKQFAPFTIQENDLIFWIGDLNYRISNLNIDEVKLYSEQGLYGKLLPHDQLNGQLGRSDIFRGYQEGPITFQPTYKYDTGTNNWDSSEKSRMPAYCDRILYKGSGIHQLRYNSHQSLCVSDHKPVSALHECNIKVIDTKKHKKVYEEVMKKLDRIENEYLPQVKLSCTEYYFKDVKFIEPRSDKLIVSNIGQEPVTIEFIKKLDDPSISKPWLQVTPYRSIILPGDIVEIQLDIYVEKSTAAKLNNGQDTLDDILVLHLHVPVAGNYLPSSFGSSIEALIQMHGPIRELQVPKLVEIERPGSLDNLDVAFTGGRLYMVPKEIYRMVNHIYSHGIKEEDLFQQPGLNAEIQLIRECLDTGVPEILPGGIHSVAEALLLFLESLPDSVIPMIAYQKCLDSSNNFLLSKQALLSIPDYHRNVFKYLCAFLRELLKYSDHNNLDIKFLASMFGEVFLRPLVAQSTNNRKLRRMEDEKRAAFVYHFLSNEYDD</sequence>
<dbReference type="Pfam" id="PF16776">
    <property type="entry name" value="INPP5B_PH"/>
    <property type="match status" value="1"/>
</dbReference>
<dbReference type="GO" id="GO:0007165">
    <property type="term" value="P:signal transduction"/>
    <property type="evidence" value="ECO:0007669"/>
    <property type="project" value="InterPro"/>
</dbReference>
<proteinExistence type="inferred from homology"/>
<evidence type="ECO:0000256" key="1">
    <source>
        <dbReference type="ARBA" id="ARBA00004146"/>
    </source>
</evidence>
<dbReference type="EMBL" id="JAZGQO010000015">
    <property type="protein sequence ID" value="KAK6169618.1"/>
    <property type="molecule type" value="Genomic_DNA"/>
</dbReference>
<dbReference type="GO" id="GO:0004439">
    <property type="term" value="F:phosphatidylinositol-4,5-bisphosphate 5-phosphatase activity"/>
    <property type="evidence" value="ECO:0007669"/>
    <property type="project" value="TreeGrafter"/>
</dbReference>
<dbReference type="GO" id="GO:0052745">
    <property type="term" value="F:inositol phosphate phosphatase activity"/>
    <property type="evidence" value="ECO:0007669"/>
    <property type="project" value="InterPro"/>
</dbReference>
<name>A0AAN8P7I0_PATCE</name>
<keyword evidence="5" id="KW-0378">Hydrolase</keyword>
<dbReference type="Gene3D" id="2.30.29.110">
    <property type="match status" value="1"/>
</dbReference>
<evidence type="ECO:0000256" key="5">
    <source>
        <dbReference type="ARBA" id="ARBA00022801"/>
    </source>
</evidence>
<dbReference type="InterPro" id="IPR008936">
    <property type="entry name" value="Rho_GTPase_activation_prot"/>
</dbReference>
<evidence type="ECO:0000259" key="10">
    <source>
        <dbReference type="PROSITE" id="PS50238"/>
    </source>
</evidence>
<evidence type="ECO:0000256" key="4">
    <source>
        <dbReference type="ARBA" id="ARBA00022753"/>
    </source>
</evidence>
<dbReference type="Pfam" id="PF22669">
    <property type="entry name" value="Exo_endo_phos2"/>
    <property type="match status" value="1"/>
</dbReference>
<dbReference type="InterPro" id="IPR046985">
    <property type="entry name" value="IP5"/>
</dbReference>
<dbReference type="GO" id="GO:0046856">
    <property type="term" value="P:phosphatidylinositol dephosphorylation"/>
    <property type="evidence" value="ECO:0007669"/>
    <property type="project" value="InterPro"/>
</dbReference>
<accession>A0AAN8P7I0</accession>
<evidence type="ECO:0000256" key="2">
    <source>
        <dbReference type="ARBA" id="ARBA00004580"/>
    </source>
</evidence>
<dbReference type="SMART" id="SM00128">
    <property type="entry name" value="IPPc"/>
    <property type="match status" value="1"/>
</dbReference>
<organism evidence="11 12">
    <name type="scientific">Patella caerulea</name>
    <name type="common">Rayed Mediterranean limpet</name>
    <dbReference type="NCBI Taxonomy" id="87958"/>
    <lineage>
        <taxon>Eukaryota</taxon>
        <taxon>Metazoa</taxon>
        <taxon>Spiralia</taxon>
        <taxon>Lophotrochozoa</taxon>
        <taxon>Mollusca</taxon>
        <taxon>Gastropoda</taxon>
        <taxon>Patellogastropoda</taxon>
        <taxon>Patelloidea</taxon>
        <taxon>Patellidae</taxon>
        <taxon>Patella</taxon>
    </lineage>
</organism>
<dbReference type="GO" id="GO:0030670">
    <property type="term" value="C:phagocytic vesicle membrane"/>
    <property type="evidence" value="ECO:0007669"/>
    <property type="project" value="UniProtKB-SubCell"/>
</dbReference>
<comment type="similarity">
    <text evidence="3">Belongs to the inositol 1,4,5-trisphosphate 5-phosphatase type II family.</text>
</comment>
<dbReference type="InterPro" id="IPR047078">
    <property type="entry name" value="RhoGAP_OCRL1"/>
</dbReference>
<dbReference type="CDD" id="cd09093">
    <property type="entry name" value="INPP5c_INPP5B"/>
    <property type="match status" value="1"/>
</dbReference>
<dbReference type="CDD" id="cd04380">
    <property type="entry name" value="RhoGAP_OCRL1"/>
    <property type="match status" value="1"/>
</dbReference>
<dbReference type="Gene3D" id="3.60.10.10">
    <property type="entry name" value="Endonuclease/exonuclease/phosphatase"/>
    <property type="match status" value="1"/>
</dbReference>
<evidence type="ECO:0000256" key="7">
    <source>
        <dbReference type="ARBA" id="ARBA00023136"/>
    </source>
</evidence>
<dbReference type="Proteomes" id="UP001347796">
    <property type="component" value="Unassembled WGS sequence"/>
</dbReference>
<dbReference type="InterPro" id="IPR000198">
    <property type="entry name" value="RhoGAP_dom"/>
</dbReference>
<dbReference type="InterPro" id="IPR036691">
    <property type="entry name" value="Endo/exonu/phosph_ase_sf"/>
</dbReference>